<dbReference type="InterPro" id="IPR027368">
    <property type="entry name" value="MnmE_dom2"/>
</dbReference>
<dbReference type="AlphaFoldDB" id="A0A2V1JV49"/>
<comment type="cofactor">
    <cofactor evidence="6">
        <name>K(+)</name>
        <dbReference type="ChEBI" id="CHEBI:29103"/>
    </cofactor>
    <text evidence="6">Binds 1 potassium ion per subunit.</text>
</comment>
<keyword evidence="11" id="KW-1185">Reference proteome</keyword>
<feature type="binding site" evidence="6">
    <location>
        <position position="256"/>
    </location>
    <ligand>
        <name>Mg(2+)</name>
        <dbReference type="ChEBI" id="CHEBI:18420"/>
    </ligand>
</feature>
<dbReference type="Gene3D" id="3.40.50.300">
    <property type="entry name" value="P-loop containing nucleotide triphosphate hydrolases"/>
    <property type="match status" value="1"/>
</dbReference>
<dbReference type="GO" id="GO:0030488">
    <property type="term" value="P:tRNA methylation"/>
    <property type="evidence" value="ECO:0007669"/>
    <property type="project" value="TreeGrafter"/>
</dbReference>
<keyword evidence="6" id="KW-0479">Metal-binding</keyword>
<dbReference type="GO" id="GO:0046872">
    <property type="term" value="F:metal ion binding"/>
    <property type="evidence" value="ECO:0007669"/>
    <property type="project" value="UniProtKB-KW"/>
</dbReference>
<dbReference type="GO" id="GO:0005829">
    <property type="term" value="C:cytosol"/>
    <property type="evidence" value="ECO:0007669"/>
    <property type="project" value="TreeGrafter"/>
</dbReference>
<name>A0A2V1JV49_9BURK</name>
<dbReference type="GO" id="GO:0003924">
    <property type="term" value="F:GTPase activity"/>
    <property type="evidence" value="ECO:0007669"/>
    <property type="project" value="UniProtKB-UniRule"/>
</dbReference>
<dbReference type="InterPro" id="IPR027417">
    <property type="entry name" value="P-loop_NTPase"/>
</dbReference>
<feature type="binding site" evidence="6">
    <location>
        <begin position="275"/>
        <end position="278"/>
    </location>
    <ligand>
        <name>GTP</name>
        <dbReference type="ChEBI" id="CHEBI:37565"/>
    </ligand>
</feature>
<comment type="caution">
    <text evidence="10">The sequence shown here is derived from an EMBL/GenBank/DDBJ whole genome shotgun (WGS) entry which is preliminary data.</text>
</comment>
<evidence type="ECO:0000256" key="5">
    <source>
        <dbReference type="ARBA" id="ARBA00023134"/>
    </source>
</evidence>
<feature type="region of interest" description="Disordered" evidence="8">
    <location>
        <begin position="321"/>
        <end position="352"/>
    </location>
</feature>
<evidence type="ECO:0000256" key="2">
    <source>
        <dbReference type="ARBA" id="ARBA00022694"/>
    </source>
</evidence>
<dbReference type="RefSeq" id="WP_109062309.1">
    <property type="nucleotide sequence ID" value="NZ_QETA01000005.1"/>
</dbReference>
<evidence type="ECO:0000313" key="11">
    <source>
        <dbReference type="Proteomes" id="UP000245212"/>
    </source>
</evidence>
<dbReference type="SUPFAM" id="SSF52540">
    <property type="entry name" value="P-loop containing nucleoside triphosphate hydrolases"/>
    <property type="match status" value="1"/>
</dbReference>
<dbReference type="InterPro" id="IPR025867">
    <property type="entry name" value="MnmE_helical"/>
</dbReference>
<dbReference type="PANTHER" id="PTHR42714:SF2">
    <property type="entry name" value="TRNA MODIFICATION GTPASE GTPBP3, MITOCHONDRIAL"/>
    <property type="match status" value="1"/>
</dbReference>
<keyword evidence="3 6" id="KW-0547">Nucleotide-binding</keyword>
<evidence type="ECO:0000256" key="3">
    <source>
        <dbReference type="ARBA" id="ARBA00022741"/>
    </source>
</evidence>
<dbReference type="Pfam" id="PF01926">
    <property type="entry name" value="MMR_HSR1"/>
    <property type="match status" value="1"/>
</dbReference>
<feature type="binding site" evidence="6">
    <location>
        <position position="250"/>
    </location>
    <ligand>
        <name>K(+)</name>
        <dbReference type="ChEBI" id="CHEBI:29103"/>
    </ligand>
</feature>
<dbReference type="CDD" id="cd04164">
    <property type="entry name" value="trmE"/>
    <property type="match status" value="1"/>
</dbReference>
<dbReference type="InterPro" id="IPR006073">
    <property type="entry name" value="GTP-bd"/>
</dbReference>
<dbReference type="InterPro" id="IPR031168">
    <property type="entry name" value="G_TrmE"/>
</dbReference>
<feature type="binding site" evidence="6">
    <location>
        <position position="235"/>
    </location>
    <ligand>
        <name>Mg(2+)</name>
        <dbReference type="ChEBI" id="CHEBI:18420"/>
    </ligand>
</feature>
<evidence type="ECO:0000256" key="8">
    <source>
        <dbReference type="SAM" id="MobiDB-lite"/>
    </source>
</evidence>
<dbReference type="NCBIfam" id="NF003661">
    <property type="entry name" value="PRK05291.1-3"/>
    <property type="match status" value="1"/>
</dbReference>
<feature type="binding site" evidence="6">
    <location>
        <begin position="250"/>
        <end position="256"/>
    </location>
    <ligand>
        <name>GTP</name>
        <dbReference type="ChEBI" id="CHEBI:37565"/>
    </ligand>
</feature>
<feature type="binding site" evidence="6">
    <location>
        <position position="125"/>
    </location>
    <ligand>
        <name>(6S)-5-formyl-5,6,7,8-tetrahydrofolate</name>
        <dbReference type="ChEBI" id="CHEBI:57457"/>
    </ligand>
</feature>
<dbReference type="CDD" id="cd14858">
    <property type="entry name" value="TrmE_N"/>
    <property type="match status" value="1"/>
</dbReference>
<dbReference type="NCBIfam" id="TIGR00450">
    <property type="entry name" value="mnmE_trmE_thdF"/>
    <property type="match status" value="1"/>
</dbReference>
<feature type="binding site" evidence="6">
    <location>
        <position position="82"/>
    </location>
    <ligand>
        <name>(6S)-5-formyl-5,6,7,8-tetrahydrofolate</name>
        <dbReference type="ChEBI" id="CHEBI:57457"/>
    </ligand>
</feature>
<organism evidence="10 11">
    <name type="scientific">Corticimicrobacter populi</name>
    <dbReference type="NCBI Taxonomy" id="2175229"/>
    <lineage>
        <taxon>Bacteria</taxon>
        <taxon>Pseudomonadati</taxon>
        <taxon>Pseudomonadota</taxon>
        <taxon>Betaproteobacteria</taxon>
        <taxon>Burkholderiales</taxon>
        <taxon>Alcaligenaceae</taxon>
        <taxon>Corticimicrobacter</taxon>
    </lineage>
</organism>
<dbReference type="InterPro" id="IPR005225">
    <property type="entry name" value="Small_GTP-bd"/>
</dbReference>
<dbReference type="InterPro" id="IPR004520">
    <property type="entry name" value="GTPase_MnmE"/>
</dbReference>
<dbReference type="EC" id="3.6.-.-" evidence="6"/>
<keyword evidence="6" id="KW-0460">Magnesium</keyword>
<keyword evidence="5 6" id="KW-0342">GTP-binding</keyword>
<evidence type="ECO:0000259" key="9">
    <source>
        <dbReference type="PROSITE" id="PS51709"/>
    </source>
</evidence>
<feature type="domain" description="TrmE-type G" evidence="9">
    <location>
        <begin position="221"/>
        <end position="427"/>
    </location>
</feature>
<keyword evidence="4 6" id="KW-0630">Potassium</keyword>
<dbReference type="PROSITE" id="PS51709">
    <property type="entry name" value="G_TRME"/>
    <property type="match status" value="1"/>
</dbReference>
<feature type="binding site" evidence="6">
    <location>
        <position position="231"/>
    </location>
    <ligand>
        <name>K(+)</name>
        <dbReference type="ChEBI" id="CHEBI:29103"/>
    </ligand>
</feature>
<dbReference type="Proteomes" id="UP000245212">
    <property type="component" value="Unassembled WGS sequence"/>
</dbReference>
<dbReference type="SUPFAM" id="SSF116878">
    <property type="entry name" value="TrmE connector domain"/>
    <property type="match status" value="1"/>
</dbReference>
<dbReference type="InterPro" id="IPR018948">
    <property type="entry name" value="GTP-bd_TrmE_N"/>
</dbReference>
<evidence type="ECO:0000256" key="7">
    <source>
        <dbReference type="RuleBase" id="RU003313"/>
    </source>
</evidence>
<dbReference type="GO" id="GO:0002098">
    <property type="term" value="P:tRNA wobble uridine modification"/>
    <property type="evidence" value="ECO:0007669"/>
    <property type="project" value="TreeGrafter"/>
</dbReference>
<comment type="subunit">
    <text evidence="6">Homodimer. Heterotetramer of two MnmE and two MnmG subunits.</text>
</comment>
<feature type="binding site" evidence="6">
    <location>
        <position position="255"/>
    </location>
    <ligand>
        <name>K(+)</name>
        <dbReference type="ChEBI" id="CHEBI:29103"/>
    </ligand>
</feature>
<comment type="caution">
    <text evidence="6">Lacks conserved residue(s) required for the propagation of feature annotation.</text>
</comment>
<dbReference type="GO" id="GO:0005525">
    <property type="term" value="F:GTP binding"/>
    <property type="evidence" value="ECO:0007669"/>
    <property type="project" value="UniProtKB-UniRule"/>
</dbReference>
<dbReference type="Gene3D" id="3.30.1360.120">
    <property type="entry name" value="Probable tRNA modification gtpase trme, domain 1"/>
    <property type="match status" value="1"/>
</dbReference>
<feature type="binding site" evidence="6">
    <location>
        <position position="25"/>
    </location>
    <ligand>
        <name>(6S)-5-formyl-5,6,7,8-tetrahydrofolate</name>
        <dbReference type="ChEBI" id="CHEBI:57457"/>
    </ligand>
</feature>
<comment type="similarity">
    <text evidence="1 6 7">Belongs to the TRAFAC class TrmE-Era-EngA-EngB-Septin-like GTPase superfamily. TrmE GTPase family.</text>
</comment>
<keyword evidence="6" id="KW-0963">Cytoplasm</keyword>
<keyword evidence="6" id="KW-0378">Hydrolase</keyword>
<dbReference type="Pfam" id="PF12631">
    <property type="entry name" value="MnmE_helical"/>
    <property type="match status" value="1"/>
</dbReference>
<evidence type="ECO:0000256" key="1">
    <source>
        <dbReference type="ARBA" id="ARBA00011043"/>
    </source>
</evidence>
<reference evidence="11" key="1">
    <citation type="submission" date="2018-05" db="EMBL/GenBank/DDBJ databases">
        <authorList>
            <person name="Li Y."/>
        </authorList>
    </citation>
    <scope>NUCLEOTIDE SEQUENCE [LARGE SCALE GENOMIC DNA]</scope>
    <source>
        <strain evidence="11">3d-2-2</strain>
    </source>
</reference>
<sequence>MNAHHTDLIAAIATAPGRGGIGVVRVSGPDLTTLRTRLFAQPLRPRHAHFLPFLRDDGSTIDEGIVLSFPGPHSYTGEDVLELQGHGGPAVLRQVLERCLEAGRDLGLRLAEPGEFTRRAFLNDRLDLAQAEAVADLIEASSDAAARGAMASLSGAFSTQVDALAGDIVGLRTLVEATLDFPEEEIDFLEKYQARGTLQQLRETLQTIIAQTRQGVILREGLRVVLAGQPNVGKSSLLNALAGFEAAIVTPIAGTTRDKVEQQIHIDGVPLHIVDTAGLRDTEDTVERIGIARSWQEIEKADVVLHLRDIRSVMELTDGSAQNTDAAAARSHVNEPGASDLPRGSHLPAMGESPILEPDIAARVPAGTPVLTVYNKLDLLPGGTDTLACAAQPSPNGRRDAGEILCISAATGQGLDTLRQTLLRLAGWNASMESPWLARERHMQALLRASEHLEMAWAHAQMDDRVLDLFAEELRLAHEALGEITGVFSSDDLLGEIFSSFCIGK</sequence>
<keyword evidence="2 6" id="KW-0819">tRNA processing</keyword>
<evidence type="ECO:0000313" key="10">
    <source>
        <dbReference type="EMBL" id="PWF22068.1"/>
    </source>
</evidence>
<protein>
    <recommendedName>
        <fullName evidence="6">tRNA modification GTPase MnmE</fullName>
        <ecNumber evidence="6">3.6.-.-</ecNumber>
    </recommendedName>
</protein>
<feature type="binding site" evidence="6">
    <location>
        <position position="252"/>
    </location>
    <ligand>
        <name>K(+)</name>
        <dbReference type="ChEBI" id="CHEBI:29103"/>
    </ligand>
</feature>
<evidence type="ECO:0000256" key="6">
    <source>
        <dbReference type="HAMAP-Rule" id="MF_00379"/>
    </source>
</evidence>
<dbReference type="Pfam" id="PF10396">
    <property type="entry name" value="TrmE_N"/>
    <property type="match status" value="1"/>
</dbReference>
<dbReference type="PANTHER" id="PTHR42714">
    <property type="entry name" value="TRNA MODIFICATION GTPASE GTPBP3"/>
    <property type="match status" value="1"/>
</dbReference>
<dbReference type="HAMAP" id="MF_00379">
    <property type="entry name" value="GTPase_MnmE"/>
    <property type="match status" value="1"/>
</dbReference>
<proteinExistence type="inferred from homology"/>
<gene>
    <name evidence="6" type="primary">mnmE</name>
    <name evidence="6" type="synonym">trmE</name>
    <name evidence="10" type="ORF">DD235_11825</name>
</gene>
<dbReference type="Gene3D" id="1.20.120.430">
    <property type="entry name" value="tRNA modification GTPase MnmE domain 2"/>
    <property type="match status" value="1"/>
</dbReference>
<feature type="binding site" evidence="6">
    <location>
        <position position="505"/>
    </location>
    <ligand>
        <name>(6S)-5-formyl-5,6,7,8-tetrahydrofolate</name>
        <dbReference type="ChEBI" id="CHEBI:57457"/>
    </ligand>
</feature>
<dbReference type="EMBL" id="QETA01000005">
    <property type="protein sequence ID" value="PWF22068.1"/>
    <property type="molecule type" value="Genomic_DNA"/>
</dbReference>
<evidence type="ECO:0000256" key="4">
    <source>
        <dbReference type="ARBA" id="ARBA00022958"/>
    </source>
</evidence>
<feature type="binding site" evidence="6">
    <location>
        <begin position="231"/>
        <end position="236"/>
    </location>
    <ligand>
        <name>GTP</name>
        <dbReference type="ChEBI" id="CHEBI:37565"/>
    </ligand>
</feature>
<dbReference type="NCBIfam" id="TIGR00231">
    <property type="entry name" value="small_GTP"/>
    <property type="match status" value="1"/>
</dbReference>
<accession>A0A2V1JV49</accession>
<dbReference type="InterPro" id="IPR027266">
    <property type="entry name" value="TrmE/GcvT-like"/>
</dbReference>
<comment type="subcellular location">
    <subcellularLocation>
        <location evidence="6">Cytoplasm</location>
    </subcellularLocation>
</comment>
<comment type="function">
    <text evidence="6">Exhibits a very high intrinsic GTPase hydrolysis rate. Involved in the addition of a carboxymethylaminomethyl (cmnm) group at the wobble position (U34) of certain tRNAs, forming tRNA-cmnm(5)s(2)U34.</text>
</comment>